<dbReference type="Proteomes" id="UP000004848">
    <property type="component" value="Unassembled WGS sequence"/>
</dbReference>
<reference evidence="2 3" key="1">
    <citation type="submission" date="2006-05" db="EMBL/GenBank/DDBJ databases">
        <authorList>
            <person name="King G."/>
            <person name="Ferriera S."/>
            <person name="Johnson J."/>
            <person name="Kravitz S."/>
            <person name="Beeson K."/>
            <person name="Sutton G."/>
            <person name="Rogers Y.-H."/>
            <person name="Friedman R."/>
            <person name="Frazier M."/>
            <person name="Venter J.C."/>
        </authorList>
    </citation>
    <scope>NUCLEOTIDE SEQUENCE [LARGE SCALE GENOMIC DNA]</scope>
    <source>
        <strain evidence="3">ATCC 25650 / DSM 13394 / JCM 20685 / NBRC 16684 / NCIMB 2208 / IAM 12614 / B1</strain>
    </source>
</reference>
<dbReference type="Pfam" id="PF12680">
    <property type="entry name" value="SnoaL_2"/>
    <property type="match status" value="1"/>
</dbReference>
<accession>A0NYG7</accession>
<dbReference type="OrthoDB" id="8684708at2"/>
<dbReference type="Gene3D" id="3.10.450.50">
    <property type="match status" value="1"/>
</dbReference>
<evidence type="ECO:0000313" key="3">
    <source>
        <dbReference type="Proteomes" id="UP000004848"/>
    </source>
</evidence>
<dbReference type="eggNOG" id="COG3631">
    <property type="taxonomic scope" value="Bacteria"/>
</dbReference>
<sequence length="109" mass="12030">MDMQLPGPIAAYFEADGSRNAEAVAECFNEDAAVKDEQQVYAGREAIRRWKAAASSKFSYTVEPFAIGKEEGRTVVTGHVVGDFPGSPVDLRYFFVLREGRISELEIVP</sequence>
<name>A0NYG7_ROSAI</name>
<protein>
    <recommendedName>
        <fullName evidence="1">SnoaL-like domain-containing protein</fullName>
    </recommendedName>
</protein>
<dbReference type="AlphaFoldDB" id="A0NYG7"/>
<dbReference type="GeneID" id="68848367"/>
<dbReference type="EMBL" id="AAUW01000016">
    <property type="protein sequence ID" value="EAV42163.1"/>
    <property type="molecule type" value="Genomic_DNA"/>
</dbReference>
<proteinExistence type="predicted"/>
<dbReference type="InterPro" id="IPR032710">
    <property type="entry name" value="NTF2-like_dom_sf"/>
</dbReference>
<evidence type="ECO:0000313" key="2">
    <source>
        <dbReference type="EMBL" id="EAV42163.1"/>
    </source>
</evidence>
<dbReference type="InterPro" id="IPR037401">
    <property type="entry name" value="SnoaL-like"/>
</dbReference>
<comment type="caution">
    <text evidence="2">The sequence shown here is derived from an EMBL/GenBank/DDBJ whole genome shotgun (WGS) entry which is preliminary data.</text>
</comment>
<dbReference type="SUPFAM" id="SSF54427">
    <property type="entry name" value="NTF2-like"/>
    <property type="match status" value="1"/>
</dbReference>
<evidence type="ECO:0000259" key="1">
    <source>
        <dbReference type="Pfam" id="PF12680"/>
    </source>
</evidence>
<feature type="domain" description="SnoaL-like" evidence="1">
    <location>
        <begin position="10"/>
        <end position="104"/>
    </location>
</feature>
<organism evidence="2 3">
    <name type="scientific">Roseibium aggregatum (strain ATCC 25650 / DSM 13394 / JCM 20685 / NBRC 16684 / NCIMB 2208 / IAM 12614 / B1)</name>
    <name type="common">Stappia aggregata</name>
    <dbReference type="NCBI Taxonomy" id="384765"/>
    <lineage>
        <taxon>Bacteria</taxon>
        <taxon>Pseudomonadati</taxon>
        <taxon>Pseudomonadota</taxon>
        <taxon>Alphaproteobacteria</taxon>
        <taxon>Hyphomicrobiales</taxon>
        <taxon>Stappiaceae</taxon>
        <taxon>Roseibium</taxon>
    </lineage>
</organism>
<gene>
    <name evidence="2" type="ORF">SIAM614_20780</name>
</gene>
<dbReference type="RefSeq" id="WP_006937543.1">
    <property type="nucleotide sequence ID" value="NZ_AAUW01000016.1"/>
</dbReference>